<feature type="coiled-coil region" evidence="5">
    <location>
        <begin position="577"/>
        <end position="604"/>
    </location>
</feature>
<feature type="compositionally biased region" description="Low complexity" evidence="6">
    <location>
        <begin position="24"/>
        <end position="39"/>
    </location>
</feature>
<keyword evidence="3" id="KW-0862">Zinc</keyword>
<feature type="compositionally biased region" description="Polar residues" evidence="6">
    <location>
        <begin position="155"/>
        <end position="167"/>
    </location>
</feature>
<feature type="compositionally biased region" description="Pro residues" evidence="6">
    <location>
        <begin position="133"/>
        <end position="148"/>
    </location>
</feature>
<keyword evidence="1" id="KW-0479">Metal-binding</keyword>
<dbReference type="PROSITE" id="PS50178">
    <property type="entry name" value="ZF_FYVE"/>
    <property type="match status" value="1"/>
</dbReference>
<dbReference type="InterPro" id="IPR036531">
    <property type="entry name" value="Rbsn_Rab-bd_sf"/>
</dbReference>
<evidence type="ECO:0000256" key="3">
    <source>
        <dbReference type="ARBA" id="ARBA00022833"/>
    </source>
</evidence>
<dbReference type="EMBL" id="JABXXO010000004">
    <property type="protein sequence ID" value="KAF7778816.1"/>
    <property type="molecule type" value="Genomic_DNA"/>
</dbReference>
<feature type="compositionally biased region" description="Low complexity" evidence="6">
    <location>
        <begin position="49"/>
        <end position="66"/>
    </location>
</feature>
<accession>A0A8H7F6M9</accession>
<feature type="region of interest" description="Disordered" evidence="6">
    <location>
        <begin position="229"/>
        <end position="251"/>
    </location>
</feature>
<dbReference type="InterPro" id="IPR021565">
    <property type="entry name" value="Rbsn_Rab-bd"/>
</dbReference>
<dbReference type="InterPro" id="IPR017455">
    <property type="entry name" value="Znf_FYVE-rel"/>
</dbReference>
<dbReference type="GO" id="GO:0008270">
    <property type="term" value="F:zinc ion binding"/>
    <property type="evidence" value="ECO:0007669"/>
    <property type="project" value="UniProtKB-KW"/>
</dbReference>
<dbReference type="Pfam" id="PF01363">
    <property type="entry name" value="FYVE"/>
    <property type="match status" value="1"/>
</dbReference>
<keyword evidence="5" id="KW-0175">Coiled coil</keyword>
<reference evidence="8 9" key="1">
    <citation type="journal article" name="Sci. Rep.">
        <title>Telomere-to-telomere assembled and centromere annotated genomes of the two main subspecies of the button mushroom Agaricus bisporus reveal especially polymorphic chromosome ends.</title>
        <authorList>
            <person name="Sonnenberg A.S.M."/>
            <person name="Sedaghat-Telgerd N."/>
            <person name="Lavrijssen B."/>
            <person name="Ohm R.A."/>
            <person name="Hendrickx P.M."/>
            <person name="Scholtmeijer K."/>
            <person name="Baars J.J.P."/>
            <person name="van Peer A."/>
        </authorList>
    </citation>
    <scope>NUCLEOTIDE SEQUENCE [LARGE SCALE GENOMIC DNA]</scope>
    <source>
        <strain evidence="8 9">H119_p4</strain>
    </source>
</reference>
<evidence type="ECO:0000256" key="1">
    <source>
        <dbReference type="ARBA" id="ARBA00022723"/>
    </source>
</evidence>
<name>A0A8H7F6M9_AGABI</name>
<evidence type="ECO:0000313" key="8">
    <source>
        <dbReference type="EMBL" id="KAF7778816.1"/>
    </source>
</evidence>
<protein>
    <recommendedName>
        <fullName evidence="7">FYVE-type domain-containing protein</fullName>
    </recommendedName>
</protein>
<dbReference type="SMART" id="SM00064">
    <property type="entry name" value="FYVE"/>
    <property type="match status" value="1"/>
</dbReference>
<dbReference type="SUPFAM" id="SSF57903">
    <property type="entry name" value="FYVE/PHD zinc finger"/>
    <property type="match status" value="1"/>
</dbReference>
<sequence length="618" mass="68546">MASIPYQAYKSKRHSRVLSSPTQALAAPGLPSPPASSHSNESPDSPLDSHAPVAPAPSTSSATLPLRKASKFRHISPKTRSDTLHSRTTSGPSSPLHRALPAATHPNQSEPQLTTRSSATPFLSPSVSERALPPIPTQPVSSPSPTPSPTTSRTNNTAKLPLTSPSVPRSLRLPYTPGFQPKGFSRYLTDEFLALRKTKRNGTDADGNAQRVERNKLERRLEKLIDLHFPLNPSRPDRSPNQRQASGNANHGLRRASSIFDLDTYKTLNLRDANDLWRSVVAGNLGDSGKLDKRAMEQRITPWEADSAVSKCPLCSTSFHPLTNRKHHCRLCGCIICSLPPKNPQRPVSCSILFVVDPKTRMIEEVGEGVDYGVRKRRNASIGTADEIDKDEKFLKGVRLCRMCRPVLSREQYKQERLHVPTFVMLHEASQLFFWIFYSSLILFQELLLALNQDGNPTKEASAARKRLLEAFAQYDALAKKIKQLPCPNGPASSQGRIQAAILMRANLFLQKNMFPLQSLPGSSQIKYKPTAGSVLKTDNGLIKEPDIDSDSELAQALQPLLEQEALLETFVEEAMVQRKFEDVKTLKANLHEIRKEIQRMLDGVDGNVKKGKDKSRR</sequence>
<comment type="caution">
    <text evidence="8">The sequence shown here is derived from an EMBL/GenBank/DDBJ whole genome shotgun (WGS) entry which is preliminary data.</text>
</comment>
<organism evidence="8 9">
    <name type="scientific">Agaricus bisporus var. burnettii</name>
    <dbReference type="NCBI Taxonomy" id="192524"/>
    <lineage>
        <taxon>Eukaryota</taxon>
        <taxon>Fungi</taxon>
        <taxon>Dikarya</taxon>
        <taxon>Basidiomycota</taxon>
        <taxon>Agaricomycotina</taxon>
        <taxon>Agaricomycetes</taxon>
        <taxon>Agaricomycetidae</taxon>
        <taxon>Agaricales</taxon>
        <taxon>Agaricineae</taxon>
        <taxon>Agaricaceae</taxon>
        <taxon>Agaricus</taxon>
    </lineage>
</organism>
<dbReference type="SUPFAM" id="SSF140125">
    <property type="entry name" value="Rabenosyn-5 Rab-binding domain-like"/>
    <property type="match status" value="1"/>
</dbReference>
<dbReference type="Gene3D" id="4.10.860.20">
    <property type="entry name" value="Rabenosyn, Rab binding domain"/>
    <property type="match status" value="1"/>
</dbReference>
<dbReference type="Pfam" id="PF11464">
    <property type="entry name" value="Rbsn"/>
    <property type="match status" value="1"/>
</dbReference>
<dbReference type="InterPro" id="IPR052727">
    <property type="entry name" value="Rab4/Rab5_effector"/>
</dbReference>
<dbReference type="InterPro" id="IPR000306">
    <property type="entry name" value="Znf_FYVE"/>
</dbReference>
<dbReference type="InterPro" id="IPR013083">
    <property type="entry name" value="Znf_RING/FYVE/PHD"/>
</dbReference>
<feature type="region of interest" description="Disordered" evidence="6">
    <location>
        <begin position="1"/>
        <end position="180"/>
    </location>
</feature>
<dbReference type="Gene3D" id="3.30.40.10">
    <property type="entry name" value="Zinc/RING finger domain, C3HC4 (zinc finger)"/>
    <property type="match status" value="1"/>
</dbReference>
<evidence type="ECO:0000259" key="7">
    <source>
        <dbReference type="PROSITE" id="PS50178"/>
    </source>
</evidence>
<evidence type="ECO:0000256" key="6">
    <source>
        <dbReference type="SAM" id="MobiDB-lite"/>
    </source>
</evidence>
<dbReference type="Proteomes" id="UP000629468">
    <property type="component" value="Unassembled WGS sequence"/>
</dbReference>
<dbReference type="InterPro" id="IPR011011">
    <property type="entry name" value="Znf_FYVE_PHD"/>
</dbReference>
<keyword evidence="2 4" id="KW-0863">Zinc-finger</keyword>
<evidence type="ECO:0000256" key="2">
    <source>
        <dbReference type="ARBA" id="ARBA00022771"/>
    </source>
</evidence>
<dbReference type="CDD" id="cd15737">
    <property type="entry name" value="FYVE2_Vac1p_like"/>
    <property type="match status" value="1"/>
</dbReference>
<feature type="domain" description="FYVE-type" evidence="7">
    <location>
        <begin position="306"/>
        <end position="409"/>
    </location>
</feature>
<proteinExistence type="predicted"/>
<evidence type="ECO:0000313" key="9">
    <source>
        <dbReference type="Proteomes" id="UP000629468"/>
    </source>
</evidence>
<feature type="compositionally biased region" description="Basic residues" evidence="6">
    <location>
        <begin position="68"/>
        <end position="77"/>
    </location>
</feature>
<dbReference type="PANTHER" id="PTHR13510:SF44">
    <property type="entry name" value="RABENOSYN-5"/>
    <property type="match status" value="1"/>
</dbReference>
<dbReference type="AlphaFoldDB" id="A0A8H7F6M9"/>
<gene>
    <name evidence="8" type="ORF">Agabi119p4_3161</name>
</gene>
<evidence type="ECO:0000256" key="4">
    <source>
        <dbReference type="PROSITE-ProRule" id="PRU00091"/>
    </source>
</evidence>
<dbReference type="PANTHER" id="PTHR13510">
    <property type="entry name" value="FYVE-FINGER-CONTAINING RAB5 EFFECTOR PROTEIN RABENOSYN-5-RELATED"/>
    <property type="match status" value="1"/>
</dbReference>
<evidence type="ECO:0000256" key="5">
    <source>
        <dbReference type="SAM" id="Coils"/>
    </source>
</evidence>
<feature type="compositionally biased region" description="Polar residues" evidence="6">
    <location>
        <begin position="105"/>
        <end position="127"/>
    </location>
</feature>